<evidence type="ECO:0000313" key="1">
    <source>
        <dbReference type="EMBL" id="GBP27588.1"/>
    </source>
</evidence>
<name>A0A4C1UMC9_EUMVA</name>
<reference evidence="1 2" key="1">
    <citation type="journal article" date="2019" name="Commun. Biol.">
        <title>The bagworm genome reveals a unique fibroin gene that provides high tensile strength.</title>
        <authorList>
            <person name="Kono N."/>
            <person name="Nakamura H."/>
            <person name="Ohtoshi R."/>
            <person name="Tomita M."/>
            <person name="Numata K."/>
            <person name="Arakawa K."/>
        </authorList>
    </citation>
    <scope>NUCLEOTIDE SEQUENCE [LARGE SCALE GENOMIC DNA]</scope>
</reference>
<dbReference type="OrthoDB" id="8193815at2759"/>
<evidence type="ECO:0000313" key="2">
    <source>
        <dbReference type="Proteomes" id="UP000299102"/>
    </source>
</evidence>
<dbReference type="EMBL" id="BGZK01000196">
    <property type="protein sequence ID" value="GBP27588.1"/>
    <property type="molecule type" value="Genomic_DNA"/>
</dbReference>
<proteinExistence type="predicted"/>
<dbReference type="Proteomes" id="UP000299102">
    <property type="component" value="Unassembled WGS sequence"/>
</dbReference>
<comment type="caution">
    <text evidence="1">The sequence shown here is derived from an EMBL/GenBank/DDBJ whole genome shotgun (WGS) entry which is preliminary data.</text>
</comment>
<protein>
    <submittedName>
        <fullName evidence="1">Uncharacterized protein</fullName>
    </submittedName>
</protein>
<keyword evidence="2" id="KW-1185">Reference proteome</keyword>
<gene>
    <name evidence="1" type="ORF">EVAR_102840_1</name>
</gene>
<sequence length="159" mass="19060">MRIVYAKKLKWRWTGHMLREEKEKWTRLITEWYPRGNKRSKGRQHKRWEDDIKQIARAKWTRIARDRETWKSLEEAFVAGQAVTSNNPIADVETVVTRLLFESRETYAEAPPVRPDTATRRLVRVTWKIRVFEVVLVVSRRDQRSGTRDEDERRQAPAS</sequence>
<dbReference type="AlphaFoldDB" id="A0A4C1UMC9"/>
<accession>A0A4C1UMC9</accession>
<organism evidence="1 2">
    <name type="scientific">Eumeta variegata</name>
    <name type="common">Bagworm moth</name>
    <name type="synonym">Eumeta japonica</name>
    <dbReference type="NCBI Taxonomy" id="151549"/>
    <lineage>
        <taxon>Eukaryota</taxon>
        <taxon>Metazoa</taxon>
        <taxon>Ecdysozoa</taxon>
        <taxon>Arthropoda</taxon>
        <taxon>Hexapoda</taxon>
        <taxon>Insecta</taxon>
        <taxon>Pterygota</taxon>
        <taxon>Neoptera</taxon>
        <taxon>Endopterygota</taxon>
        <taxon>Lepidoptera</taxon>
        <taxon>Glossata</taxon>
        <taxon>Ditrysia</taxon>
        <taxon>Tineoidea</taxon>
        <taxon>Psychidae</taxon>
        <taxon>Oiketicinae</taxon>
        <taxon>Eumeta</taxon>
    </lineage>
</organism>